<dbReference type="RefSeq" id="WP_141817331.1">
    <property type="nucleotide sequence ID" value="NZ_BAAAIL010000003.1"/>
</dbReference>
<sequence length="103" mass="11585">MTWLSRLRGASRRDVPEADVVVVSRRGCHLCSEMEQVVAGVLASPARGARAGRLRVLDLDELGREDPQALQRWTTQVPVLLVDGREVARWRVSADEVREALRR</sequence>
<evidence type="ECO:0000313" key="1">
    <source>
        <dbReference type="EMBL" id="TQM95595.1"/>
    </source>
</evidence>
<dbReference type="Pfam" id="PF05768">
    <property type="entry name" value="Glrx-like"/>
    <property type="match status" value="1"/>
</dbReference>
<keyword evidence="2" id="KW-1185">Reference proteome</keyword>
<name>A0A543KKI9_9MICO</name>
<dbReference type="AlphaFoldDB" id="A0A543KKI9"/>
<dbReference type="Proteomes" id="UP000315133">
    <property type="component" value="Unassembled WGS sequence"/>
</dbReference>
<dbReference type="SUPFAM" id="SSF52833">
    <property type="entry name" value="Thioredoxin-like"/>
    <property type="match status" value="1"/>
</dbReference>
<dbReference type="InterPro" id="IPR008554">
    <property type="entry name" value="Glutaredoxin-like"/>
</dbReference>
<accession>A0A543KKI9</accession>
<organism evidence="1 2">
    <name type="scientific">Ornithinimicrobium humiphilum</name>
    <dbReference type="NCBI Taxonomy" id="125288"/>
    <lineage>
        <taxon>Bacteria</taxon>
        <taxon>Bacillati</taxon>
        <taxon>Actinomycetota</taxon>
        <taxon>Actinomycetes</taxon>
        <taxon>Micrococcales</taxon>
        <taxon>Ornithinimicrobiaceae</taxon>
        <taxon>Ornithinimicrobium</taxon>
    </lineage>
</organism>
<evidence type="ECO:0000313" key="2">
    <source>
        <dbReference type="Proteomes" id="UP000315133"/>
    </source>
</evidence>
<dbReference type="EMBL" id="VFPU01000001">
    <property type="protein sequence ID" value="TQM95595.1"/>
    <property type="molecule type" value="Genomic_DNA"/>
</dbReference>
<proteinExistence type="predicted"/>
<reference evidence="1 2" key="1">
    <citation type="submission" date="2019-06" db="EMBL/GenBank/DDBJ databases">
        <title>Sequencing the genomes of 1000 actinobacteria strains.</title>
        <authorList>
            <person name="Klenk H.-P."/>
        </authorList>
    </citation>
    <scope>NUCLEOTIDE SEQUENCE [LARGE SCALE GENOMIC DNA]</scope>
    <source>
        <strain evidence="1 2">DSM 12362</strain>
    </source>
</reference>
<protein>
    <submittedName>
        <fullName evidence="1">Glutaredoxin-like protein DUF836</fullName>
    </submittedName>
</protein>
<comment type="caution">
    <text evidence="1">The sequence shown here is derived from an EMBL/GenBank/DDBJ whole genome shotgun (WGS) entry which is preliminary data.</text>
</comment>
<dbReference type="PROSITE" id="PS51354">
    <property type="entry name" value="GLUTAREDOXIN_2"/>
    <property type="match status" value="1"/>
</dbReference>
<gene>
    <name evidence="1" type="ORF">FB476_0440</name>
</gene>
<dbReference type="InterPro" id="IPR036249">
    <property type="entry name" value="Thioredoxin-like_sf"/>
</dbReference>
<dbReference type="Gene3D" id="3.40.30.10">
    <property type="entry name" value="Glutaredoxin"/>
    <property type="match status" value="1"/>
</dbReference>
<dbReference type="OrthoDB" id="8779161at2"/>